<accession>A0A382TSV0</accession>
<protein>
    <submittedName>
        <fullName evidence="1">Uncharacterized protein</fullName>
    </submittedName>
</protein>
<sequence>MNSFQLPILSCVTDFRNLEQHGAHSARFFIQISNLPDHGNLIADHNRFEETILTTTIQDVCKRLGGR</sequence>
<proteinExistence type="predicted"/>
<reference evidence="1" key="1">
    <citation type="submission" date="2018-05" db="EMBL/GenBank/DDBJ databases">
        <authorList>
            <person name="Lanie J.A."/>
            <person name="Ng W.-L."/>
            <person name="Kazmierczak K.M."/>
            <person name="Andrzejewski T.M."/>
            <person name="Davidsen T.M."/>
            <person name="Wayne K.J."/>
            <person name="Tettelin H."/>
            <person name="Glass J.I."/>
            <person name="Rusch D."/>
            <person name="Podicherti R."/>
            <person name="Tsui H.-C.T."/>
            <person name="Winkler M.E."/>
        </authorList>
    </citation>
    <scope>NUCLEOTIDE SEQUENCE</scope>
</reference>
<dbReference type="AlphaFoldDB" id="A0A382TSV0"/>
<dbReference type="EMBL" id="UINC01138624">
    <property type="protein sequence ID" value="SVD24687.1"/>
    <property type="molecule type" value="Genomic_DNA"/>
</dbReference>
<gene>
    <name evidence="1" type="ORF">METZ01_LOCUS377541</name>
</gene>
<organism evidence="1">
    <name type="scientific">marine metagenome</name>
    <dbReference type="NCBI Taxonomy" id="408172"/>
    <lineage>
        <taxon>unclassified sequences</taxon>
        <taxon>metagenomes</taxon>
        <taxon>ecological metagenomes</taxon>
    </lineage>
</organism>
<feature type="non-terminal residue" evidence="1">
    <location>
        <position position="67"/>
    </location>
</feature>
<evidence type="ECO:0000313" key="1">
    <source>
        <dbReference type="EMBL" id="SVD24687.1"/>
    </source>
</evidence>
<name>A0A382TSV0_9ZZZZ</name>